<evidence type="ECO:0000256" key="11">
    <source>
        <dbReference type="ARBA" id="ARBA00022989"/>
    </source>
</evidence>
<keyword evidence="15" id="KW-1208">Phospholipid metabolism</keyword>
<keyword evidence="12" id="KW-0443">Lipid metabolism</keyword>
<dbReference type="GO" id="GO:0005886">
    <property type="term" value="C:plasma membrane"/>
    <property type="evidence" value="ECO:0007669"/>
    <property type="project" value="UniProtKB-SubCell"/>
</dbReference>
<comment type="pathway">
    <text evidence="3">Lipid metabolism.</text>
</comment>
<evidence type="ECO:0000256" key="14">
    <source>
        <dbReference type="ARBA" id="ARBA00023209"/>
    </source>
</evidence>
<protein>
    <recommendedName>
        <fullName evidence="6 17">CDP-diacylglycerol--glycerol-3-phosphate 3-phosphatidyltransferase</fullName>
        <ecNumber evidence="5 17">2.7.8.5</ecNumber>
    </recommendedName>
</protein>
<organism evidence="20 21">
    <name type="scientific">Candidatus Palibaumannia cicadellinicola</name>
    <dbReference type="NCBI Taxonomy" id="186490"/>
    <lineage>
        <taxon>Bacteria</taxon>
        <taxon>Pseudomonadati</taxon>
        <taxon>Pseudomonadota</taxon>
        <taxon>Gammaproteobacteria</taxon>
        <taxon>Candidatus Palibaumannia</taxon>
    </lineage>
</organism>
<comment type="similarity">
    <text evidence="4 18">Belongs to the CDP-alcohol phosphatidyltransferase class-I family.</text>
</comment>
<feature type="transmembrane region" description="Helical" evidence="19">
    <location>
        <begin position="120"/>
        <end position="143"/>
    </location>
</feature>
<feature type="transmembrane region" description="Helical" evidence="19">
    <location>
        <begin position="32"/>
        <end position="52"/>
    </location>
</feature>
<keyword evidence="7" id="KW-1003">Cell membrane</keyword>
<dbReference type="InterPro" id="IPR004570">
    <property type="entry name" value="Phosphatidylglycerol_P_synth"/>
</dbReference>
<evidence type="ECO:0000256" key="1">
    <source>
        <dbReference type="ARBA" id="ARBA00004651"/>
    </source>
</evidence>
<dbReference type="InterPro" id="IPR050324">
    <property type="entry name" value="CDP-alcohol_PTase-I"/>
</dbReference>
<sequence length="184" mass="21035">MQLNIPTYLTLFRIVIIPFFVLTFYLPFQGGALASALIFFIAAVTDWLDGFLARYWKQTTSFGAFIDPVADKVIVAVALVLVAEHFHTYWITLPAATIITREICLSALREWMAKVSKRRNVAVTWISKVKTTTQMLALVGLLWRPKELVTLVGIIALYIATILTLWSMFQYLCTAWRAMVRKKR</sequence>
<dbReference type="InterPro" id="IPR043130">
    <property type="entry name" value="CDP-OH_PTrfase_TM_dom"/>
</dbReference>
<evidence type="ECO:0000256" key="7">
    <source>
        <dbReference type="ARBA" id="ARBA00022475"/>
    </source>
</evidence>
<keyword evidence="11 19" id="KW-1133">Transmembrane helix</keyword>
<keyword evidence="8" id="KW-0444">Lipid biosynthesis</keyword>
<dbReference type="EMBL" id="NJPO01000048">
    <property type="protein sequence ID" value="PLK59011.1"/>
    <property type="molecule type" value="Genomic_DNA"/>
</dbReference>
<reference evidence="20 21" key="1">
    <citation type="submission" date="2017-06" db="EMBL/GenBank/DDBJ databases">
        <title>Metabolic interaction between xylem feeders and their symbionts.</title>
        <authorList>
            <person name="Chouaia B."/>
        </authorList>
    </citation>
    <scope>NUCLEOTIDE SEQUENCE [LARGE SCALE GENOMIC DNA]</scope>
    <source>
        <strain evidence="20 21">Gra</strain>
    </source>
</reference>
<dbReference type="PROSITE" id="PS00379">
    <property type="entry name" value="CDP_ALCOHOL_P_TRANSF"/>
    <property type="match status" value="1"/>
</dbReference>
<evidence type="ECO:0000256" key="19">
    <source>
        <dbReference type="SAM" id="Phobius"/>
    </source>
</evidence>
<dbReference type="Gene3D" id="1.20.120.1760">
    <property type="match status" value="1"/>
</dbReference>
<evidence type="ECO:0000313" key="20">
    <source>
        <dbReference type="EMBL" id="PLK59011.1"/>
    </source>
</evidence>
<evidence type="ECO:0000256" key="3">
    <source>
        <dbReference type="ARBA" id="ARBA00005189"/>
    </source>
</evidence>
<feature type="transmembrane region" description="Helical" evidence="19">
    <location>
        <begin position="7"/>
        <end position="26"/>
    </location>
</feature>
<keyword evidence="10 19" id="KW-0812">Transmembrane</keyword>
<dbReference type="AlphaFoldDB" id="A0A2N4XXN8"/>
<dbReference type="InterPro" id="IPR000462">
    <property type="entry name" value="CDP-OH_P_trans"/>
</dbReference>
<dbReference type="EC" id="2.7.8.5" evidence="5 17"/>
<evidence type="ECO:0000256" key="8">
    <source>
        <dbReference type="ARBA" id="ARBA00022516"/>
    </source>
</evidence>
<dbReference type="Proteomes" id="UP000234253">
    <property type="component" value="Unassembled WGS sequence"/>
</dbReference>
<comment type="caution">
    <text evidence="20">The sequence shown here is derived from an EMBL/GenBank/DDBJ whole genome shotgun (WGS) entry which is preliminary data.</text>
</comment>
<comment type="subcellular location">
    <subcellularLocation>
        <location evidence="1">Cell membrane</location>
        <topology evidence="1">Multi-pass membrane protein</topology>
    </subcellularLocation>
</comment>
<evidence type="ECO:0000256" key="13">
    <source>
        <dbReference type="ARBA" id="ARBA00023136"/>
    </source>
</evidence>
<keyword evidence="9 18" id="KW-0808">Transferase</keyword>
<dbReference type="PANTHER" id="PTHR14269:SF62">
    <property type="entry name" value="CDP-DIACYLGLYCEROL--GLYCEROL-3-PHOSPHATE 3-PHOSPHATIDYLTRANSFERASE 1, CHLOROPLASTIC"/>
    <property type="match status" value="1"/>
</dbReference>
<evidence type="ECO:0000256" key="5">
    <source>
        <dbReference type="ARBA" id="ARBA00013170"/>
    </source>
</evidence>
<comment type="catalytic activity">
    <reaction evidence="16">
        <text>a CDP-1,2-diacyl-sn-glycerol + sn-glycerol 3-phosphate = a 1,2-diacyl-sn-glycero-3-phospho-(1'-sn-glycero-3'-phosphate) + CMP + H(+)</text>
        <dbReference type="Rhea" id="RHEA:12593"/>
        <dbReference type="ChEBI" id="CHEBI:15378"/>
        <dbReference type="ChEBI" id="CHEBI:57597"/>
        <dbReference type="ChEBI" id="CHEBI:58332"/>
        <dbReference type="ChEBI" id="CHEBI:60110"/>
        <dbReference type="ChEBI" id="CHEBI:60377"/>
        <dbReference type="EC" id="2.7.8.5"/>
    </reaction>
</comment>
<dbReference type="RefSeq" id="WP_101626767.1">
    <property type="nucleotide sequence ID" value="NZ_NJPO01000048.1"/>
</dbReference>
<evidence type="ECO:0000256" key="9">
    <source>
        <dbReference type="ARBA" id="ARBA00022679"/>
    </source>
</evidence>
<dbReference type="OrthoDB" id="9796672at2"/>
<dbReference type="PANTHER" id="PTHR14269">
    <property type="entry name" value="CDP-DIACYLGLYCEROL--GLYCEROL-3-PHOSPHATE 3-PHOSPHATIDYLTRANSFERASE-RELATED"/>
    <property type="match status" value="1"/>
</dbReference>
<dbReference type="Pfam" id="PF01066">
    <property type="entry name" value="CDP-OH_P_transf"/>
    <property type="match status" value="1"/>
</dbReference>
<evidence type="ECO:0000256" key="4">
    <source>
        <dbReference type="ARBA" id="ARBA00010441"/>
    </source>
</evidence>
<evidence type="ECO:0000256" key="10">
    <source>
        <dbReference type="ARBA" id="ARBA00022692"/>
    </source>
</evidence>
<keyword evidence="14" id="KW-0594">Phospholipid biosynthesis</keyword>
<evidence type="ECO:0000256" key="17">
    <source>
        <dbReference type="NCBIfam" id="TIGR00560"/>
    </source>
</evidence>
<comment type="pathway">
    <text evidence="2">Phospholipid metabolism; phosphatidylglycerol biosynthesis; phosphatidylglycerol from CDP-diacylglycerol: step 1/2.</text>
</comment>
<evidence type="ECO:0000313" key="21">
    <source>
        <dbReference type="Proteomes" id="UP000234253"/>
    </source>
</evidence>
<feature type="transmembrane region" description="Helical" evidence="19">
    <location>
        <begin position="64"/>
        <end position="83"/>
    </location>
</feature>
<feature type="transmembrane region" description="Helical" evidence="19">
    <location>
        <begin position="149"/>
        <end position="174"/>
    </location>
</feature>
<feature type="transmembrane region" description="Helical" evidence="19">
    <location>
        <begin position="89"/>
        <end position="108"/>
    </location>
</feature>
<evidence type="ECO:0000256" key="6">
    <source>
        <dbReference type="ARBA" id="ARBA00014944"/>
    </source>
</evidence>
<dbReference type="PIRSF" id="PIRSF000847">
    <property type="entry name" value="Phos_ph_gly_syn"/>
    <property type="match status" value="1"/>
</dbReference>
<dbReference type="GO" id="GO:0046474">
    <property type="term" value="P:glycerophospholipid biosynthetic process"/>
    <property type="evidence" value="ECO:0007669"/>
    <property type="project" value="TreeGrafter"/>
</dbReference>
<dbReference type="NCBIfam" id="TIGR00560">
    <property type="entry name" value="pgsA"/>
    <property type="match status" value="1"/>
</dbReference>
<dbReference type="GO" id="GO:0008444">
    <property type="term" value="F:CDP-diacylglycerol-glycerol-3-phosphate 3-phosphatidyltransferase activity"/>
    <property type="evidence" value="ECO:0007669"/>
    <property type="project" value="UniProtKB-UniRule"/>
</dbReference>
<dbReference type="FunFam" id="1.20.120.1760:FF:000001">
    <property type="entry name" value="CDP-diacylglycerol--glycerol-3-phosphate 3-phosphatidyltransferase"/>
    <property type="match status" value="1"/>
</dbReference>
<evidence type="ECO:0000256" key="18">
    <source>
        <dbReference type="RuleBase" id="RU003750"/>
    </source>
</evidence>
<evidence type="ECO:0000256" key="15">
    <source>
        <dbReference type="ARBA" id="ARBA00023264"/>
    </source>
</evidence>
<evidence type="ECO:0000256" key="12">
    <source>
        <dbReference type="ARBA" id="ARBA00023098"/>
    </source>
</evidence>
<name>A0A2N4XXN8_9GAMM</name>
<accession>A0A2N4XXN8</accession>
<gene>
    <name evidence="20" type="primary">pgsA</name>
    <name evidence="20" type="ORF">CEX73_01055</name>
</gene>
<proteinExistence type="inferred from homology"/>
<evidence type="ECO:0000256" key="2">
    <source>
        <dbReference type="ARBA" id="ARBA00005042"/>
    </source>
</evidence>
<dbReference type="InterPro" id="IPR048254">
    <property type="entry name" value="CDP_ALCOHOL_P_TRANSF_CS"/>
</dbReference>
<keyword evidence="13 19" id="KW-0472">Membrane</keyword>
<evidence type="ECO:0000256" key="16">
    <source>
        <dbReference type="ARBA" id="ARBA00048586"/>
    </source>
</evidence>